<keyword evidence="4 7" id="KW-0145">Chemotaxis</keyword>
<dbReference type="Proteomes" id="UP001302429">
    <property type="component" value="Chromosome"/>
</dbReference>
<dbReference type="GO" id="GO:0006935">
    <property type="term" value="P:chemotaxis"/>
    <property type="evidence" value="ECO:0007669"/>
    <property type="project" value="UniProtKB-KW"/>
</dbReference>
<dbReference type="Pfam" id="PF01052">
    <property type="entry name" value="FliMN_C"/>
    <property type="match status" value="1"/>
</dbReference>
<comment type="similarity">
    <text evidence="1 7">Belongs to the FliN/MopA/SpaO family.</text>
</comment>
<dbReference type="InterPro" id="IPR012826">
    <property type="entry name" value="FliN"/>
</dbReference>
<dbReference type="GO" id="GO:0071973">
    <property type="term" value="P:bacterial-type flagellum-dependent cell motility"/>
    <property type="evidence" value="ECO:0007669"/>
    <property type="project" value="UniProtKB-UniRule"/>
</dbReference>
<organism evidence="9 10">
    <name type="scientific">Alterisphingorhabdus coralli</name>
    <dbReference type="NCBI Taxonomy" id="3071408"/>
    <lineage>
        <taxon>Bacteria</taxon>
        <taxon>Pseudomonadati</taxon>
        <taxon>Pseudomonadota</taxon>
        <taxon>Alphaproteobacteria</taxon>
        <taxon>Sphingomonadales</taxon>
        <taxon>Sphingomonadaceae</taxon>
        <taxon>Alterisphingorhabdus (ex Yan et al. 2024)</taxon>
    </lineage>
</organism>
<comment type="function">
    <text evidence="7">FliN is one of three proteins (FliG, FliN, FliM) that form the rotor-mounted switch complex (C ring), located at the base of the basal body. This complex interacts with the CheY and CheZ chemotaxis proteins, in addition to contacting components of the motor that determine the direction of flagellar rotation.</text>
</comment>
<dbReference type="InterPro" id="IPR036429">
    <property type="entry name" value="SpoA-like_sf"/>
</dbReference>
<evidence type="ECO:0000313" key="10">
    <source>
        <dbReference type="Proteomes" id="UP001302429"/>
    </source>
</evidence>
<evidence type="ECO:0000256" key="4">
    <source>
        <dbReference type="ARBA" id="ARBA00022500"/>
    </source>
</evidence>
<sequence length="103" mass="10896">MANGTAQEIDPGNAGHYRFLADIPVRLSVEVGQVTKTLAEIMALEEGAVVELGRPANELLDIKVNGALVAKGEIVTVDGRFAIRVAEVVTQNVGTGKIERRAS</sequence>
<dbReference type="GO" id="GO:0005886">
    <property type="term" value="C:plasma membrane"/>
    <property type="evidence" value="ECO:0007669"/>
    <property type="project" value="UniProtKB-SubCell"/>
</dbReference>
<evidence type="ECO:0000256" key="2">
    <source>
        <dbReference type="ARBA" id="ARBA00021897"/>
    </source>
</evidence>
<reference evidence="9 10" key="1">
    <citation type="submission" date="2023-10" db="EMBL/GenBank/DDBJ databases">
        <title>Complete genome sequence of a Sphingomonadaceae bacterium.</title>
        <authorList>
            <person name="Yan C."/>
        </authorList>
    </citation>
    <scope>NUCLEOTIDE SEQUENCE [LARGE SCALE GENOMIC DNA]</scope>
    <source>
        <strain evidence="9 10">SCSIO 66989</strain>
    </source>
</reference>
<dbReference type="KEGG" id="acoa:RB602_13125"/>
<keyword evidence="7" id="KW-0975">Bacterial flagellum</keyword>
<dbReference type="Gene3D" id="2.30.330.10">
    <property type="entry name" value="SpoA-like"/>
    <property type="match status" value="1"/>
</dbReference>
<evidence type="ECO:0000313" key="9">
    <source>
        <dbReference type="EMBL" id="WOE76666.1"/>
    </source>
</evidence>
<dbReference type="NCBIfam" id="TIGR02480">
    <property type="entry name" value="fliN"/>
    <property type="match status" value="1"/>
</dbReference>
<dbReference type="InterPro" id="IPR001172">
    <property type="entry name" value="FliN_T3SS_HrcQb"/>
</dbReference>
<keyword evidence="10" id="KW-1185">Reference proteome</keyword>
<comment type="subcellular location">
    <subcellularLocation>
        <location evidence="7">Cell membrane</location>
        <topology evidence="7">Peripheral membrane protein</topology>
        <orientation evidence="7">Cytoplasmic side</orientation>
    </subcellularLocation>
    <subcellularLocation>
        <location evidence="7">Bacterial flagellum basal body</location>
    </subcellularLocation>
</comment>
<feature type="domain" description="Flagellar motor switch protein FliN-like C-terminal" evidence="8">
    <location>
        <begin position="20"/>
        <end position="89"/>
    </location>
</feature>
<dbReference type="EMBL" id="CP136594">
    <property type="protein sequence ID" value="WOE76666.1"/>
    <property type="molecule type" value="Genomic_DNA"/>
</dbReference>
<dbReference type="InterPro" id="IPR001543">
    <property type="entry name" value="FliN-like_C"/>
</dbReference>
<dbReference type="PANTHER" id="PTHR43484">
    <property type="match status" value="1"/>
</dbReference>
<dbReference type="SUPFAM" id="SSF101801">
    <property type="entry name" value="Surface presentation of antigens (SPOA)"/>
    <property type="match status" value="1"/>
</dbReference>
<keyword evidence="5 7" id="KW-0283">Flagellar rotation</keyword>
<keyword evidence="9" id="KW-0282">Flagellum</keyword>
<evidence type="ECO:0000256" key="1">
    <source>
        <dbReference type="ARBA" id="ARBA00009226"/>
    </source>
</evidence>
<evidence type="ECO:0000256" key="6">
    <source>
        <dbReference type="ARBA" id="ARBA00023136"/>
    </source>
</evidence>
<dbReference type="PANTHER" id="PTHR43484:SF1">
    <property type="entry name" value="FLAGELLAR MOTOR SWITCH PROTEIN FLIN"/>
    <property type="match status" value="1"/>
</dbReference>
<name>A0AA97FA02_9SPHN</name>
<dbReference type="AlphaFoldDB" id="A0AA97FA02"/>
<dbReference type="PRINTS" id="PR00956">
    <property type="entry name" value="FLGMOTORFLIN"/>
</dbReference>
<evidence type="ECO:0000256" key="3">
    <source>
        <dbReference type="ARBA" id="ARBA00022475"/>
    </source>
</evidence>
<keyword evidence="9" id="KW-0969">Cilium</keyword>
<protein>
    <recommendedName>
        <fullName evidence="2 7">Flagellar motor switch protein FliN</fullName>
    </recommendedName>
</protein>
<evidence type="ECO:0000256" key="5">
    <source>
        <dbReference type="ARBA" id="ARBA00022779"/>
    </source>
</evidence>
<evidence type="ECO:0000256" key="7">
    <source>
        <dbReference type="RuleBase" id="RU362074"/>
    </source>
</evidence>
<accession>A0AA97FA02</accession>
<keyword evidence="6 7" id="KW-0472">Membrane</keyword>
<gene>
    <name evidence="9" type="primary">fliN</name>
    <name evidence="9" type="ORF">RB602_13125</name>
</gene>
<proteinExistence type="inferred from homology"/>
<keyword evidence="3 7" id="KW-1003">Cell membrane</keyword>
<dbReference type="GO" id="GO:0003774">
    <property type="term" value="F:cytoskeletal motor activity"/>
    <property type="evidence" value="ECO:0007669"/>
    <property type="project" value="UniProtKB-UniRule"/>
</dbReference>
<keyword evidence="9" id="KW-0966">Cell projection</keyword>
<evidence type="ECO:0000259" key="8">
    <source>
        <dbReference type="Pfam" id="PF01052"/>
    </source>
</evidence>
<dbReference type="InterPro" id="IPR051469">
    <property type="entry name" value="FliN/MopA/SpaO"/>
</dbReference>
<dbReference type="GO" id="GO:0009425">
    <property type="term" value="C:bacterial-type flagellum basal body"/>
    <property type="evidence" value="ECO:0007669"/>
    <property type="project" value="UniProtKB-SubCell"/>
</dbReference>